<feature type="domain" description="PAS" evidence="8">
    <location>
        <begin position="68"/>
        <end position="139"/>
    </location>
</feature>
<dbReference type="InterPro" id="IPR000014">
    <property type="entry name" value="PAS"/>
</dbReference>
<dbReference type="NCBIfam" id="TIGR00229">
    <property type="entry name" value="sensory_box"/>
    <property type="match status" value="1"/>
</dbReference>
<keyword evidence="7" id="KW-1133">Transmembrane helix</keyword>
<dbReference type="SUPFAM" id="SSF55785">
    <property type="entry name" value="PYP-like sensor domain (PAS domain)"/>
    <property type="match status" value="1"/>
</dbReference>
<evidence type="ECO:0000256" key="5">
    <source>
        <dbReference type="ARBA" id="ARBA00022777"/>
    </source>
</evidence>
<dbReference type="PANTHER" id="PTHR43304:SF1">
    <property type="entry name" value="PAC DOMAIN-CONTAINING PROTEIN"/>
    <property type="match status" value="1"/>
</dbReference>
<keyword evidence="11" id="KW-1185">Reference proteome</keyword>
<comment type="caution">
    <text evidence="10">The sequence shown here is derived from an EMBL/GenBank/DDBJ whole genome shotgun (WGS) entry which is preliminary data.</text>
</comment>
<proteinExistence type="predicted"/>
<dbReference type="Pfam" id="PF08448">
    <property type="entry name" value="PAS_4"/>
    <property type="match status" value="1"/>
</dbReference>
<evidence type="ECO:0000256" key="2">
    <source>
        <dbReference type="ARBA" id="ARBA00012438"/>
    </source>
</evidence>
<dbReference type="InterPro" id="IPR052162">
    <property type="entry name" value="Sensor_kinase/Photoreceptor"/>
</dbReference>
<dbReference type="OrthoDB" id="9766459at2"/>
<organism evidence="10 11">
    <name type="scientific">Chryseobacterium hagamense</name>
    <dbReference type="NCBI Taxonomy" id="395935"/>
    <lineage>
        <taxon>Bacteria</taxon>
        <taxon>Pseudomonadati</taxon>
        <taxon>Bacteroidota</taxon>
        <taxon>Flavobacteriia</taxon>
        <taxon>Flavobacteriales</taxon>
        <taxon>Weeksellaceae</taxon>
        <taxon>Chryseobacterium group</taxon>
        <taxon>Chryseobacterium</taxon>
    </lineage>
</organism>
<reference evidence="10 11" key="1">
    <citation type="submission" date="2019-07" db="EMBL/GenBank/DDBJ databases">
        <title>Whole genome shotgun sequence of Chryseobacterium hagamense NBRC 105253.</title>
        <authorList>
            <person name="Hosoyama A."/>
            <person name="Uohara A."/>
            <person name="Ohji S."/>
            <person name="Ichikawa N."/>
        </authorList>
    </citation>
    <scope>NUCLEOTIDE SEQUENCE [LARGE SCALE GENOMIC DNA]</scope>
    <source>
        <strain evidence="10 11">NBRC 105253</strain>
    </source>
</reference>
<dbReference type="SMART" id="SM00091">
    <property type="entry name" value="PAS"/>
    <property type="match status" value="2"/>
</dbReference>
<name>A0A511YJK0_9FLAO</name>
<keyword evidence="5" id="KW-0418">Kinase</keyword>
<keyword evidence="7" id="KW-0812">Transmembrane</keyword>
<dbReference type="InterPro" id="IPR000700">
    <property type="entry name" value="PAS-assoc_C"/>
</dbReference>
<accession>A0A511YJK0</accession>
<keyword evidence="7" id="KW-0472">Membrane</keyword>
<protein>
    <recommendedName>
        <fullName evidence="2">histidine kinase</fullName>
        <ecNumber evidence="2">2.7.13.3</ecNumber>
    </recommendedName>
</protein>
<evidence type="ECO:0000256" key="7">
    <source>
        <dbReference type="SAM" id="Phobius"/>
    </source>
</evidence>
<evidence type="ECO:0000256" key="3">
    <source>
        <dbReference type="ARBA" id="ARBA00022553"/>
    </source>
</evidence>
<dbReference type="RefSeq" id="WP_146940263.1">
    <property type="nucleotide sequence ID" value="NZ_BJYJ01000003.1"/>
</dbReference>
<feature type="coiled-coil region" evidence="6">
    <location>
        <begin position="178"/>
        <end position="226"/>
    </location>
</feature>
<dbReference type="InterPro" id="IPR013656">
    <property type="entry name" value="PAS_4"/>
</dbReference>
<sequence length="326" mass="37284">MHPRKKNIPAGAPLRQGRRKNRLNLSKAIPILDGEGNITEWLGTAKDITQREEAEEALSKIRVRSDQQKRLYETIASSTPDLLYVFDLGYRFTYANKALLNMWGRTWEESIGKGLLEIGYEPWHAEMHERKIDEIIRTRLPIRGEVSFPHATQGTRVYDYIFTPVLNENGEVEAIAGATRDVTERKKWEENLKELNRKLAGTNRELAATLEEVAKVNDELIRANEKIEEGQIAFRLAVEAANFGTWFIHSITREFIPDARSRELFGYREDEPLSLEQALAQITDEYRPYVTANLKMPFTTTAIMMLPILWSGIMISAFAGCVPSET</sequence>
<dbReference type="AlphaFoldDB" id="A0A511YJK0"/>
<dbReference type="PROSITE" id="PS50113">
    <property type="entry name" value="PAC"/>
    <property type="match status" value="2"/>
</dbReference>
<keyword evidence="4" id="KW-0808">Transferase</keyword>
<keyword evidence="3" id="KW-0597">Phosphoprotein</keyword>
<dbReference type="CDD" id="cd00130">
    <property type="entry name" value="PAS"/>
    <property type="match status" value="1"/>
</dbReference>
<feature type="transmembrane region" description="Helical" evidence="7">
    <location>
        <begin position="302"/>
        <end position="322"/>
    </location>
</feature>
<evidence type="ECO:0000313" key="10">
    <source>
        <dbReference type="EMBL" id="GEN75326.1"/>
    </source>
</evidence>
<evidence type="ECO:0000256" key="6">
    <source>
        <dbReference type="SAM" id="Coils"/>
    </source>
</evidence>
<evidence type="ECO:0000259" key="8">
    <source>
        <dbReference type="PROSITE" id="PS50112"/>
    </source>
</evidence>
<dbReference type="PROSITE" id="PS50112">
    <property type="entry name" value="PAS"/>
    <property type="match status" value="1"/>
</dbReference>
<evidence type="ECO:0000259" key="9">
    <source>
        <dbReference type="PROSITE" id="PS50113"/>
    </source>
</evidence>
<evidence type="ECO:0000256" key="4">
    <source>
        <dbReference type="ARBA" id="ARBA00022679"/>
    </source>
</evidence>
<dbReference type="GO" id="GO:0004673">
    <property type="term" value="F:protein histidine kinase activity"/>
    <property type="evidence" value="ECO:0007669"/>
    <property type="project" value="UniProtKB-EC"/>
</dbReference>
<keyword evidence="6" id="KW-0175">Coiled coil</keyword>
<dbReference type="EC" id="2.7.13.3" evidence="2"/>
<gene>
    <name evidence="10" type="ORF">CHA01nite_10660</name>
</gene>
<evidence type="ECO:0000256" key="1">
    <source>
        <dbReference type="ARBA" id="ARBA00000085"/>
    </source>
</evidence>
<dbReference type="Gene3D" id="3.30.450.20">
    <property type="entry name" value="PAS domain"/>
    <property type="match status" value="3"/>
</dbReference>
<feature type="domain" description="PAC" evidence="9">
    <location>
        <begin position="6"/>
        <end position="60"/>
    </location>
</feature>
<dbReference type="EMBL" id="BJYJ01000003">
    <property type="protein sequence ID" value="GEN75326.1"/>
    <property type="molecule type" value="Genomic_DNA"/>
</dbReference>
<feature type="domain" description="PAC" evidence="9">
    <location>
        <begin position="142"/>
        <end position="194"/>
    </location>
</feature>
<dbReference type="PANTHER" id="PTHR43304">
    <property type="entry name" value="PHYTOCHROME-LIKE PROTEIN CPH1"/>
    <property type="match status" value="1"/>
</dbReference>
<dbReference type="Proteomes" id="UP000321863">
    <property type="component" value="Unassembled WGS sequence"/>
</dbReference>
<dbReference type="InterPro" id="IPR035965">
    <property type="entry name" value="PAS-like_dom_sf"/>
</dbReference>
<comment type="catalytic activity">
    <reaction evidence="1">
        <text>ATP + protein L-histidine = ADP + protein N-phospho-L-histidine.</text>
        <dbReference type="EC" id="2.7.13.3"/>
    </reaction>
</comment>
<evidence type="ECO:0000313" key="11">
    <source>
        <dbReference type="Proteomes" id="UP000321863"/>
    </source>
</evidence>